<comment type="caution">
    <text evidence="3">The sequence shown here is derived from an EMBL/GenBank/DDBJ whole genome shotgun (WGS) entry which is preliminary data.</text>
</comment>
<dbReference type="SUPFAM" id="SSF56601">
    <property type="entry name" value="beta-lactamase/transpeptidase-like"/>
    <property type="match status" value="1"/>
</dbReference>
<dbReference type="PANTHER" id="PTHR46825">
    <property type="entry name" value="D-ALANYL-D-ALANINE-CARBOXYPEPTIDASE/ENDOPEPTIDASE AMPH"/>
    <property type="match status" value="1"/>
</dbReference>
<sequence>MEPQQKLSPALRPLGLAFAMIMMLFYYQSAFAQTDSVDLFLQKTMKERAIPGLQVAVVRQGKIIKSGAYGVSNLEFATPVTSKTVFTFNSITKVFTGVALMQLIEQGKLDMNAPVSTYLDNLPETWRGVTIRQMVSNTSGLPDVIDPATGDWLFQKVGDDQWKSVLGKPLEFKAGEKFSYNQTGFVLLGLVLEKLTGKPFQDFIKENQLAAVGMPQSGFGDFYDVVPNMAKSYSYRNRKYSNVAEAFPAPSRTAAGMYGTAEELAQWAIALQKGQLLKEKNSVSTLWSPVPLNNGTFSGFTRLLNGYAMGWPTMNRAEHRAVGGVGGGRSAFFIYPEDDLTIVVLTNRIGCAPETFIDELAGFYVPSMKPATGFGLPPEIRVLHQAFKQKGFKGLEQTVRDQKKKNPSFTIPENDLNDWGYLLWKQGSLEKALAAFKLNTILYPNSGNTFDSYAEALMSNGEKELAIKNYKQALALSPNNAGAKRQLEILQAK</sequence>
<dbReference type="PANTHER" id="PTHR46825:SF9">
    <property type="entry name" value="BETA-LACTAMASE-RELATED DOMAIN-CONTAINING PROTEIN"/>
    <property type="match status" value="1"/>
</dbReference>
<keyword evidence="4" id="KW-1185">Reference proteome</keyword>
<gene>
    <name evidence="3" type="ORF">EFA69_17040</name>
</gene>
<feature type="domain" description="Beta-lactamase-related" evidence="2">
    <location>
        <begin position="40"/>
        <end position="348"/>
    </location>
</feature>
<dbReference type="InterPro" id="IPR011990">
    <property type="entry name" value="TPR-like_helical_dom_sf"/>
</dbReference>
<dbReference type="SUPFAM" id="SSF48452">
    <property type="entry name" value="TPR-like"/>
    <property type="match status" value="1"/>
</dbReference>
<dbReference type="InterPro" id="IPR012338">
    <property type="entry name" value="Beta-lactam/transpept-like"/>
</dbReference>
<dbReference type="Gene3D" id="3.40.710.10">
    <property type="entry name" value="DD-peptidase/beta-lactamase superfamily"/>
    <property type="match status" value="1"/>
</dbReference>
<evidence type="ECO:0000259" key="2">
    <source>
        <dbReference type="Pfam" id="PF00144"/>
    </source>
</evidence>
<dbReference type="AlphaFoldDB" id="A0A3M9MQN8"/>
<evidence type="ECO:0000313" key="4">
    <source>
        <dbReference type="Proteomes" id="UP000271010"/>
    </source>
</evidence>
<dbReference type="Proteomes" id="UP000271010">
    <property type="component" value="Unassembled WGS sequence"/>
</dbReference>
<keyword evidence="3" id="KW-0378">Hydrolase</keyword>
<feature type="repeat" description="TPR" evidence="1">
    <location>
        <begin position="447"/>
        <end position="480"/>
    </location>
</feature>
<accession>A0A3M9MQN8</accession>
<protein>
    <submittedName>
        <fullName evidence="3">Serine hydrolase</fullName>
    </submittedName>
</protein>
<proteinExistence type="predicted"/>
<dbReference type="SMART" id="SM00028">
    <property type="entry name" value="TPR"/>
    <property type="match status" value="2"/>
</dbReference>
<keyword evidence="1" id="KW-0802">TPR repeat</keyword>
<dbReference type="Gene3D" id="1.25.40.10">
    <property type="entry name" value="Tetratricopeptide repeat domain"/>
    <property type="match status" value="1"/>
</dbReference>
<evidence type="ECO:0000256" key="1">
    <source>
        <dbReference type="PROSITE-ProRule" id="PRU00339"/>
    </source>
</evidence>
<evidence type="ECO:0000313" key="3">
    <source>
        <dbReference type="EMBL" id="RNI27811.1"/>
    </source>
</evidence>
<dbReference type="RefSeq" id="WP_123134276.1">
    <property type="nucleotide sequence ID" value="NZ_RJJE01000017.1"/>
</dbReference>
<dbReference type="PROSITE" id="PS50005">
    <property type="entry name" value="TPR"/>
    <property type="match status" value="1"/>
</dbReference>
<organism evidence="3 4">
    <name type="scientific">Rufibacter immobilis</name>
    <dbReference type="NCBI Taxonomy" id="1348778"/>
    <lineage>
        <taxon>Bacteria</taxon>
        <taxon>Pseudomonadati</taxon>
        <taxon>Bacteroidota</taxon>
        <taxon>Cytophagia</taxon>
        <taxon>Cytophagales</taxon>
        <taxon>Hymenobacteraceae</taxon>
        <taxon>Rufibacter</taxon>
    </lineage>
</organism>
<dbReference type="InterPro" id="IPR050491">
    <property type="entry name" value="AmpC-like"/>
</dbReference>
<dbReference type="GO" id="GO:0016787">
    <property type="term" value="F:hydrolase activity"/>
    <property type="evidence" value="ECO:0007669"/>
    <property type="project" value="UniProtKB-KW"/>
</dbReference>
<reference evidence="3 4" key="1">
    <citation type="submission" date="2018-11" db="EMBL/GenBank/DDBJ databases">
        <title>Rufibacter latericius sp. nov., isolated from water in Baiyang Lake.</title>
        <authorList>
            <person name="Yang Y."/>
        </authorList>
    </citation>
    <scope>NUCLEOTIDE SEQUENCE [LARGE SCALE GENOMIC DNA]</scope>
    <source>
        <strain evidence="3 4">MCC P1</strain>
    </source>
</reference>
<dbReference type="InterPro" id="IPR001466">
    <property type="entry name" value="Beta-lactam-related"/>
</dbReference>
<dbReference type="OrthoDB" id="9793489at2"/>
<dbReference type="EMBL" id="RJJE01000017">
    <property type="protein sequence ID" value="RNI27811.1"/>
    <property type="molecule type" value="Genomic_DNA"/>
</dbReference>
<name>A0A3M9MQN8_9BACT</name>
<dbReference type="Pfam" id="PF00144">
    <property type="entry name" value="Beta-lactamase"/>
    <property type="match status" value="1"/>
</dbReference>
<dbReference type="InterPro" id="IPR019734">
    <property type="entry name" value="TPR_rpt"/>
</dbReference>